<proteinExistence type="predicted"/>
<feature type="signal peptide" evidence="1">
    <location>
        <begin position="1"/>
        <end position="24"/>
    </location>
</feature>
<gene>
    <name evidence="2" type="ORF">CBM2587_P10038</name>
</gene>
<organism evidence="2 3">
    <name type="scientific">Cupriavidus taiwanensis</name>
    <dbReference type="NCBI Taxonomy" id="164546"/>
    <lineage>
        <taxon>Bacteria</taxon>
        <taxon>Pseudomonadati</taxon>
        <taxon>Pseudomonadota</taxon>
        <taxon>Betaproteobacteria</taxon>
        <taxon>Burkholderiales</taxon>
        <taxon>Burkholderiaceae</taxon>
        <taxon>Cupriavidus</taxon>
    </lineage>
</organism>
<evidence type="ECO:0000313" key="2">
    <source>
        <dbReference type="EMBL" id="SOY73111.1"/>
    </source>
</evidence>
<dbReference type="PROSITE" id="PS51257">
    <property type="entry name" value="PROKAR_LIPOPROTEIN"/>
    <property type="match status" value="1"/>
</dbReference>
<name>A0A975XJA6_9BURK</name>
<dbReference type="Proteomes" id="UP000256780">
    <property type="component" value="Plasmid CBM2587_p"/>
</dbReference>
<geneLocation type="plasmid" evidence="3">
    <name>cbm2587_p</name>
</geneLocation>
<reference evidence="2 3" key="1">
    <citation type="submission" date="2018-01" db="EMBL/GenBank/DDBJ databases">
        <authorList>
            <person name="Clerissi C."/>
        </authorList>
    </citation>
    <scope>NUCLEOTIDE SEQUENCE [LARGE SCALE GENOMIC DNA]</scope>
    <source>
        <strain evidence="2">Cupriavidus sp. LMG 19464</strain>
        <plasmid evidence="3">cbm2587_p</plasmid>
    </source>
</reference>
<sequence length="136" mass="14348">MRRLLRHLLLWLVVFALPMQNVGAAATLSCGELTELRQGAGLFATLATIDVADEASADEADAHCDPRSHHCPASKARGKARGCQACSACSAASPLAIFAFLGTQALPMNGALPASLLWIFASTTPETLLRPPSRHL</sequence>
<accession>A0A975XJA6</accession>
<protein>
    <submittedName>
        <fullName evidence="2">Uncharacterized protein</fullName>
    </submittedName>
</protein>
<evidence type="ECO:0000256" key="1">
    <source>
        <dbReference type="SAM" id="SignalP"/>
    </source>
</evidence>
<dbReference type="AlphaFoldDB" id="A0A975XJA6"/>
<keyword evidence="1" id="KW-0732">Signal</keyword>
<evidence type="ECO:0000313" key="3">
    <source>
        <dbReference type="Proteomes" id="UP000256780"/>
    </source>
</evidence>
<comment type="caution">
    <text evidence="2">The sequence shown here is derived from an EMBL/GenBank/DDBJ whole genome shotgun (WGS) entry which is preliminary data.</text>
</comment>
<dbReference type="EMBL" id="OFSQ01000039">
    <property type="protein sequence ID" value="SOY73111.1"/>
    <property type="molecule type" value="Genomic_DNA"/>
</dbReference>
<feature type="chain" id="PRO_5037754538" evidence="1">
    <location>
        <begin position="25"/>
        <end position="136"/>
    </location>
</feature>